<accession>A0A453N5E6</accession>
<sequence>MYIEGARFSVCQHFIHYKREHHTAFRTPYIREHSFVLVKIFVYVDLNIFQRRESMTDSSSCALSHCARTHPSCLLSLLYITNRSCIVTA</sequence>
<proteinExistence type="predicted"/>
<reference evidence="1" key="3">
    <citation type="journal article" date="2017" name="Nature">
        <title>Genome sequence of the progenitor of the wheat D genome Aegilops tauschii.</title>
        <authorList>
            <person name="Luo M.C."/>
            <person name="Gu Y.Q."/>
            <person name="Puiu D."/>
            <person name="Wang H."/>
            <person name="Twardziok S.O."/>
            <person name="Deal K.R."/>
            <person name="Huo N."/>
            <person name="Zhu T."/>
            <person name="Wang L."/>
            <person name="Wang Y."/>
            <person name="McGuire P.E."/>
            <person name="Liu S."/>
            <person name="Long H."/>
            <person name="Ramasamy R.K."/>
            <person name="Rodriguez J.C."/>
            <person name="Van S.L."/>
            <person name="Yuan L."/>
            <person name="Wang Z."/>
            <person name="Xia Z."/>
            <person name="Xiao L."/>
            <person name="Anderson O.D."/>
            <person name="Ouyang S."/>
            <person name="Liang Y."/>
            <person name="Zimin A.V."/>
            <person name="Pertea G."/>
            <person name="Qi P."/>
            <person name="Bennetzen J.L."/>
            <person name="Dai X."/>
            <person name="Dawson M.W."/>
            <person name="Muller H.G."/>
            <person name="Kugler K."/>
            <person name="Rivarola-Duarte L."/>
            <person name="Spannagl M."/>
            <person name="Mayer K.F.X."/>
            <person name="Lu F.H."/>
            <person name="Bevan M.W."/>
            <person name="Leroy P."/>
            <person name="Li P."/>
            <person name="You F.M."/>
            <person name="Sun Q."/>
            <person name="Liu Z."/>
            <person name="Lyons E."/>
            <person name="Wicker T."/>
            <person name="Salzberg S.L."/>
            <person name="Devos K.M."/>
            <person name="Dvorak J."/>
        </authorList>
    </citation>
    <scope>NUCLEOTIDE SEQUENCE [LARGE SCALE GENOMIC DNA]</scope>
    <source>
        <strain evidence="1">cv. AL8/78</strain>
    </source>
</reference>
<dbReference type="AlphaFoldDB" id="A0A453N5E6"/>
<reference evidence="1" key="4">
    <citation type="submission" date="2019-03" db="UniProtKB">
        <authorList>
            <consortium name="EnsemblPlants"/>
        </authorList>
    </citation>
    <scope>IDENTIFICATION</scope>
</reference>
<protein>
    <submittedName>
        <fullName evidence="1">Uncharacterized protein</fullName>
    </submittedName>
</protein>
<reference evidence="2" key="2">
    <citation type="journal article" date="2017" name="Nat. Plants">
        <title>The Aegilops tauschii genome reveals multiple impacts of transposons.</title>
        <authorList>
            <person name="Zhao G."/>
            <person name="Zou C."/>
            <person name="Li K."/>
            <person name="Wang K."/>
            <person name="Li T."/>
            <person name="Gao L."/>
            <person name="Zhang X."/>
            <person name="Wang H."/>
            <person name="Yang Z."/>
            <person name="Liu X."/>
            <person name="Jiang W."/>
            <person name="Mao L."/>
            <person name="Kong X."/>
            <person name="Jiao Y."/>
            <person name="Jia J."/>
        </authorList>
    </citation>
    <scope>NUCLEOTIDE SEQUENCE [LARGE SCALE GENOMIC DNA]</scope>
    <source>
        <strain evidence="2">cv. AL8/78</strain>
    </source>
</reference>
<evidence type="ECO:0000313" key="2">
    <source>
        <dbReference type="Proteomes" id="UP000015105"/>
    </source>
</evidence>
<reference evidence="2" key="1">
    <citation type="journal article" date="2014" name="Science">
        <title>Ancient hybridizations among the ancestral genomes of bread wheat.</title>
        <authorList>
            <consortium name="International Wheat Genome Sequencing Consortium,"/>
            <person name="Marcussen T."/>
            <person name="Sandve S.R."/>
            <person name="Heier L."/>
            <person name="Spannagl M."/>
            <person name="Pfeifer M."/>
            <person name="Jakobsen K.S."/>
            <person name="Wulff B.B."/>
            <person name="Steuernagel B."/>
            <person name="Mayer K.F."/>
            <person name="Olsen O.A."/>
        </authorList>
    </citation>
    <scope>NUCLEOTIDE SEQUENCE [LARGE SCALE GENOMIC DNA]</scope>
    <source>
        <strain evidence="2">cv. AL8/78</strain>
    </source>
</reference>
<reference evidence="1" key="5">
    <citation type="journal article" date="2021" name="G3 (Bethesda)">
        <title>Aegilops tauschii genome assembly Aet v5.0 features greater sequence contiguity and improved annotation.</title>
        <authorList>
            <person name="Wang L."/>
            <person name="Zhu T."/>
            <person name="Rodriguez J.C."/>
            <person name="Deal K.R."/>
            <person name="Dubcovsky J."/>
            <person name="McGuire P.E."/>
            <person name="Lux T."/>
            <person name="Spannagl M."/>
            <person name="Mayer K.F.X."/>
            <person name="Baldrich P."/>
            <person name="Meyers B.C."/>
            <person name="Huo N."/>
            <person name="Gu Y.Q."/>
            <person name="Zhou H."/>
            <person name="Devos K.M."/>
            <person name="Bennetzen J.L."/>
            <person name="Unver T."/>
            <person name="Budak H."/>
            <person name="Gulick P.J."/>
            <person name="Galiba G."/>
            <person name="Kalapos B."/>
            <person name="Nelson D.R."/>
            <person name="Li P."/>
            <person name="You F.M."/>
            <person name="Luo M.C."/>
            <person name="Dvorak J."/>
        </authorList>
    </citation>
    <scope>NUCLEOTIDE SEQUENCE [LARGE SCALE GENOMIC DNA]</scope>
    <source>
        <strain evidence="1">cv. AL8/78</strain>
    </source>
</reference>
<dbReference type="Proteomes" id="UP000015105">
    <property type="component" value="Chromosome 6D"/>
</dbReference>
<name>A0A453N5E6_AEGTS</name>
<dbReference type="Gramene" id="AET6Gv20244800.2">
    <property type="protein sequence ID" value="AET6Gv20244800.2"/>
    <property type="gene ID" value="AET6Gv20244800"/>
</dbReference>
<keyword evidence="2" id="KW-1185">Reference proteome</keyword>
<evidence type="ECO:0000313" key="1">
    <source>
        <dbReference type="EnsemblPlants" id="AET6Gv20244800.2"/>
    </source>
</evidence>
<dbReference type="EnsemblPlants" id="AET6Gv20244800.2">
    <property type="protein sequence ID" value="AET6Gv20244800.2"/>
    <property type="gene ID" value="AET6Gv20244800"/>
</dbReference>
<organism evidence="1 2">
    <name type="scientific">Aegilops tauschii subsp. strangulata</name>
    <name type="common">Goatgrass</name>
    <dbReference type="NCBI Taxonomy" id="200361"/>
    <lineage>
        <taxon>Eukaryota</taxon>
        <taxon>Viridiplantae</taxon>
        <taxon>Streptophyta</taxon>
        <taxon>Embryophyta</taxon>
        <taxon>Tracheophyta</taxon>
        <taxon>Spermatophyta</taxon>
        <taxon>Magnoliopsida</taxon>
        <taxon>Liliopsida</taxon>
        <taxon>Poales</taxon>
        <taxon>Poaceae</taxon>
        <taxon>BOP clade</taxon>
        <taxon>Pooideae</taxon>
        <taxon>Triticodae</taxon>
        <taxon>Triticeae</taxon>
        <taxon>Triticinae</taxon>
        <taxon>Aegilops</taxon>
    </lineage>
</organism>